<dbReference type="InterPro" id="IPR027417">
    <property type="entry name" value="P-loop_NTPase"/>
</dbReference>
<dbReference type="GO" id="GO:0008146">
    <property type="term" value="F:sulfotransferase activity"/>
    <property type="evidence" value="ECO:0007669"/>
    <property type="project" value="InterPro"/>
</dbReference>
<dbReference type="Pfam" id="PF00685">
    <property type="entry name" value="Sulfotransfer_1"/>
    <property type="match status" value="1"/>
</dbReference>
<dbReference type="EMBL" id="JACEFO010002617">
    <property type="protein sequence ID" value="KAF8653695.1"/>
    <property type="molecule type" value="Genomic_DNA"/>
</dbReference>
<evidence type="ECO:0000259" key="5">
    <source>
        <dbReference type="Pfam" id="PF00685"/>
    </source>
</evidence>
<dbReference type="SUPFAM" id="SSF52540">
    <property type="entry name" value="P-loop containing nucleoside triphosphate hydrolases"/>
    <property type="match status" value="1"/>
</dbReference>
<keyword evidence="2 3" id="KW-0808">Transferase</keyword>
<gene>
    <name evidence="6" type="ORF">HU200_061804</name>
</gene>
<proteinExistence type="inferred from homology"/>
<dbReference type="PANTHER" id="PTHR11783">
    <property type="entry name" value="SULFOTRANSFERASE SULT"/>
    <property type="match status" value="1"/>
</dbReference>
<evidence type="ECO:0000256" key="4">
    <source>
        <dbReference type="SAM" id="MobiDB-lite"/>
    </source>
</evidence>
<evidence type="ECO:0000256" key="1">
    <source>
        <dbReference type="ARBA" id="ARBA00005771"/>
    </source>
</evidence>
<protein>
    <recommendedName>
        <fullName evidence="3">Sulfotransferase</fullName>
        <ecNumber evidence="3">2.8.2.-</ecNumber>
    </recommendedName>
</protein>
<dbReference type="Gene3D" id="3.40.50.300">
    <property type="entry name" value="P-loop containing nucleotide triphosphate hydrolases"/>
    <property type="match status" value="1"/>
</dbReference>
<comment type="caution">
    <text evidence="6">The sequence shown here is derived from an EMBL/GenBank/DDBJ whole genome shotgun (WGS) entry which is preliminary data.</text>
</comment>
<evidence type="ECO:0000256" key="2">
    <source>
        <dbReference type="ARBA" id="ARBA00022679"/>
    </source>
</evidence>
<evidence type="ECO:0000313" key="7">
    <source>
        <dbReference type="Proteomes" id="UP000636709"/>
    </source>
</evidence>
<sequence length="330" mass="37505">MVEAQSDTKPSDPEGEEESLSPPTPPKREAWLGASSLSQFQGCWLSEDFSKSAALVQAHFQPRPDDIILATYPKCGTTWLKALAFAITNRSHHPITCKNHPLLTHLPHDLVEDLEFPLRYLHHPVSELENLPSPRLLCTHLPLPLLPTSVSTIGCRIVYLCREPKDVLVSMWHYMNKVYRDCFTEFDRAFELFCEGVSLYGPIWDHYLGYWKQMTTEPNRVLFLKYDEMMADTGNHVKRLAEFFGGPVSVEEESSGIVQDIVKLCSFENLKKMPVSCSGVTNPIDGLAIENSVFFRTGKVRDWENHMTEEMAKKLDRIIEDKLGGCGLTF</sequence>
<evidence type="ECO:0000256" key="3">
    <source>
        <dbReference type="RuleBase" id="RU361155"/>
    </source>
</evidence>
<accession>A0A835A7U0</accession>
<evidence type="ECO:0000313" key="6">
    <source>
        <dbReference type="EMBL" id="KAF8653695.1"/>
    </source>
</evidence>
<reference evidence="6" key="1">
    <citation type="submission" date="2020-07" db="EMBL/GenBank/DDBJ databases">
        <title>Genome sequence and genetic diversity analysis of an under-domesticated orphan crop, white fonio (Digitaria exilis).</title>
        <authorList>
            <person name="Bennetzen J.L."/>
            <person name="Chen S."/>
            <person name="Ma X."/>
            <person name="Wang X."/>
            <person name="Yssel A.E.J."/>
            <person name="Chaluvadi S.R."/>
            <person name="Johnson M."/>
            <person name="Gangashetty P."/>
            <person name="Hamidou F."/>
            <person name="Sanogo M.D."/>
            <person name="Zwaenepoel A."/>
            <person name="Wallace J."/>
            <person name="Van De Peer Y."/>
            <person name="Van Deynze A."/>
        </authorList>
    </citation>
    <scope>NUCLEOTIDE SEQUENCE</scope>
    <source>
        <tissue evidence="6">Leaves</tissue>
    </source>
</reference>
<feature type="region of interest" description="Disordered" evidence="4">
    <location>
        <begin position="1"/>
        <end position="28"/>
    </location>
</feature>
<comment type="similarity">
    <text evidence="1 3">Belongs to the sulfotransferase 1 family.</text>
</comment>
<dbReference type="AlphaFoldDB" id="A0A835A7U0"/>
<feature type="domain" description="Sulfotransferase" evidence="5">
    <location>
        <begin position="64"/>
        <end position="327"/>
    </location>
</feature>
<dbReference type="InterPro" id="IPR000863">
    <property type="entry name" value="Sulfotransferase_dom"/>
</dbReference>
<dbReference type="OrthoDB" id="205623at2759"/>
<dbReference type="Proteomes" id="UP000636709">
    <property type="component" value="Unassembled WGS sequence"/>
</dbReference>
<name>A0A835A7U0_9POAL</name>
<dbReference type="EC" id="2.8.2.-" evidence="3"/>
<organism evidence="6 7">
    <name type="scientific">Digitaria exilis</name>
    <dbReference type="NCBI Taxonomy" id="1010633"/>
    <lineage>
        <taxon>Eukaryota</taxon>
        <taxon>Viridiplantae</taxon>
        <taxon>Streptophyta</taxon>
        <taxon>Embryophyta</taxon>
        <taxon>Tracheophyta</taxon>
        <taxon>Spermatophyta</taxon>
        <taxon>Magnoliopsida</taxon>
        <taxon>Liliopsida</taxon>
        <taxon>Poales</taxon>
        <taxon>Poaceae</taxon>
        <taxon>PACMAD clade</taxon>
        <taxon>Panicoideae</taxon>
        <taxon>Panicodae</taxon>
        <taxon>Paniceae</taxon>
        <taxon>Anthephorinae</taxon>
        <taxon>Digitaria</taxon>
    </lineage>
</organism>
<keyword evidence="7" id="KW-1185">Reference proteome</keyword>